<protein>
    <submittedName>
        <fullName evidence="2">Uncharacterized protein</fullName>
    </submittedName>
</protein>
<accession>A0A9N9U5L0</accession>
<feature type="region of interest" description="Disordered" evidence="1">
    <location>
        <begin position="274"/>
        <end position="302"/>
    </location>
</feature>
<feature type="region of interest" description="Disordered" evidence="1">
    <location>
        <begin position="1"/>
        <end position="41"/>
    </location>
</feature>
<comment type="caution">
    <text evidence="2">The sequence shown here is derived from an EMBL/GenBank/DDBJ whole genome shotgun (WGS) entry which is preliminary data.</text>
</comment>
<feature type="region of interest" description="Disordered" evidence="1">
    <location>
        <begin position="85"/>
        <end position="104"/>
    </location>
</feature>
<evidence type="ECO:0000256" key="1">
    <source>
        <dbReference type="SAM" id="MobiDB-lite"/>
    </source>
</evidence>
<keyword evidence="3" id="KW-1185">Reference proteome</keyword>
<dbReference type="Proteomes" id="UP000754883">
    <property type="component" value="Unassembled WGS sequence"/>
</dbReference>
<dbReference type="OrthoDB" id="4508730at2759"/>
<evidence type="ECO:0000313" key="2">
    <source>
        <dbReference type="EMBL" id="CAG9982597.1"/>
    </source>
</evidence>
<reference evidence="2" key="1">
    <citation type="submission" date="2021-10" db="EMBL/GenBank/DDBJ databases">
        <authorList>
            <person name="Piombo E."/>
        </authorList>
    </citation>
    <scope>NUCLEOTIDE SEQUENCE</scope>
</reference>
<organism evidence="2 3">
    <name type="scientific">Clonostachys byssicola</name>
    <dbReference type="NCBI Taxonomy" id="160290"/>
    <lineage>
        <taxon>Eukaryota</taxon>
        <taxon>Fungi</taxon>
        <taxon>Dikarya</taxon>
        <taxon>Ascomycota</taxon>
        <taxon>Pezizomycotina</taxon>
        <taxon>Sordariomycetes</taxon>
        <taxon>Hypocreomycetidae</taxon>
        <taxon>Hypocreales</taxon>
        <taxon>Bionectriaceae</taxon>
        <taxon>Clonostachys</taxon>
    </lineage>
</organism>
<proteinExistence type="predicted"/>
<sequence length="302" mass="35029">MRLTYIGGMEGHRNPKPDEFDEDISDFEGPGKKDENENEGYCDCDSDVSECECEPSIDDHVSERSYTDDDADYYYELKEKREERKRELRDLKRQEASMKQEERDYNEGKVNEVLEAYKTLKKAIRNGDEPPSLDPLAIIERFRLFSVEHVDYCCNGDFYPTRHVSFYYFTDLSKEGNGKRSTDGKPKPLLGHVHLDANTRCNLDAFSPPTKAGREKHRMTANKGKLKLDVRFLSNDYLIISIPATVVFGSKPIPPSAPKKFKFAGIRYTLEMTMKEPEARRKRKRSPSSDDELEFYHPSGYW</sequence>
<dbReference type="EMBL" id="CABFNO020001340">
    <property type="protein sequence ID" value="CAG9982597.1"/>
    <property type="molecule type" value="Genomic_DNA"/>
</dbReference>
<evidence type="ECO:0000313" key="3">
    <source>
        <dbReference type="Proteomes" id="UP000754883"/>
    </source>
</evidence>
<gene>
    <name evidence="2" type="ORF">CBYS24578_00013334</name>
</gene>
<dbReference type="AlphaFoldDB" id="A0A9N9U5L0"/>
<name>A0A9N9U5L0_9HYPO</name>